<dbReference type="GO" id="GO:0016226">
    <property type="term" value="P:iron-sulfur cluster assembly"/>
    <property type="evidence" value="ECO:0000318"/>
    <property type="project" value="GO_Central"/>
</dbReference>
<feature type="compositionally biased region" description="Basic and acidic residues" evidence="1">
    <location>
        <begin position="12"/>
        <end position="21"/>
    </location>
</feature>
<feature type="non-terminal residue" evidence="3">
    <location>
        <position position="279"/>
    </location>
</feature>
<gene>
    <name evidence="3" type="ORF">RCOM_2146190</name>
</gene>
<dbReference type="Gene3D" id="3.30.70.1400">
    <property type="entry name" value="Aminomethyltransferase beta-barrel domains"/>
    <property type="match status" value="1"/>
</dbReference>
<accession>B9TN28</accession>
<feature type="region of interest" description="Disordered" evidence="1">
    <location>
        <begin position="1"/>
        <end position="44"/>
    </location>
</feature>
<protein>
    <recommendedName>
        <fullName evidence="2">GCVT N-terminal domain-containing protein</fullName>
    </recommendedName>
</protein>
<evidence type="ECO:0000313" key="4">
    <source>
        <dbReference type="Proteomes" id="UP000008311"/>
    </source>
</evidence>
<dbReference type="EMBL" id="EQ990992">
    <property type="protein sequence ID" value="EEF22736.1"/>
    <property type="molecule type" value="Genomic_DNA"/>
</dbReference>
<evidence type="ECO:0000256" key="1">
    <source>
        <dbReference type="SAM" id="MobiDB-lite"/>
    </source>
</evidence>
<dbReference type="SUPFAM" id="SSF103025">
    <property type="entry name" value="Folate-binding domain"/>
    <property type="match status" value="1"/>
</dbReference>
<dbReference type="PANTHER" id="PTHR22602:SF0">
    <property type="entry name" value="TRANSFERASE CAF17, MITOCHONDRIAL-RELATED"/>
    <property type="match status" value="1"/>
</dbReference>
<reference evidence="4" key="1">
    <citation type="journal article" date="2010" name="Nat. Biotechnol.">
        <title>Draft genome sequence of the oilseed species Ricinus communis.</title>
        <authorList>
            <person name="Chan A.P."/>
            <person name="Crabtree J."/>
            <person name="Zhao Q."/>
            <person name="Lorenzi H."/>
            <person name="Orvis J."/>
            <person name="Puiu D."/>
            <person name="Melake-Berhan A."/>
            <person name="Jones K.M."/>
            <person name="Redman J."/>
            <person name="Chen G."/>
            <person name="Cahoon E.B."/>
            <person name="Gedil M."/>
            <person name="Stanke M."/>
            <person name="Haas B.J."/>
            <person name="Wortman J.R."/>
            <person name="Fraser-Liggett C.M."/>
            <person name="Ravel J."/>
            <person name="Rabinowicz P.D."/>
        </authorList>
    </citation>
    <scope>NUCLEOTIDE SEQUENCE [LARGE SCALE GENOMIC DNA]</scope>
    <source>
        <strain evidence="4">cv. Hale</strain>
    </source>
</reference>
<keyword evidence="4" id="KW-1185">Reference proteome</keyword>
<feature type="domain" description="GCVT N-terminal" evidence="2">
    <location>
        <begin position="164"/>
        <end position="269"/>
    </location>
</feature>
<dbReference type="InterPro" id="IPR006222">
    <property type="entry name" value="GCVT_N"/>
</dbReference>
<evidence type="ECO:0000313" key="3">
    <source>
        <dbReference type="EMBL" id="EEF22736.1"/>
    </source>
</evidence>
<dbReference type="Proteomes" id="UP000008311">
    <property type="component" value="Unassembled WGS sequence"/>
</dbReference>
<dbReference type="GO" id="GO:0005759">
    <property type="term" value="C:mitochondrial matrix"/>
    <property type="evidence" value="ECO:0000318"/>
    <property type="project" value="GO_Central"/>
</dbReference>
<evidence type="ECO:0000259" key="2">
    <source>
        <dbReference type="Pfam" id="PF01571"/>
    </source>
</evidence>
<dbReference type="InParanoid" id="B9TN28"/>
<dbReference type="AlphaFoldDB" id="B9TN28"/>
<dbReference type="Pfam" id="PF01571">
    <property type="entry name" value="GCV_T"/>
    <property type="match status" value="1"/>
</dbReference>
<name>B9TN28_RICCO</name>
<feature type="compositionally biased region" description="Basic residues" evidence="1">
    <location>
        <begin position="1"/>
        <end position="11"/>
    </location>
</feature>
<dbReference type="InterPro" id="IPR045179">
    <property type="entry name" value="YgfZ/GcvT"/>
</dbReference>
<feature type="compositionally biased region" description="Low complexity" evidence="1">
    <location>
        <begin position="23"/>
        <end position="44"/>
    </location>
</feature>
<sequence>MQQRQPGRRAQIKREGRERARGSARQSLPTPDLRAAAAARTRRTTPCPRIRAAVCSARYQWHRACAGAARRRGPGPDPAPACRAGWPRKIGCIRDRKSWRGIIRIRFPAATNRISAVFPYAHFLQARGVAATFDEHGDALVATTPALPQLLDRDVISVLPYWSTLQVAGPDAAKFLQGQLTCDVAQATTTQAVPGAHCTPKGRIRSSFLIGRRDEQTHWLRVRSDLLTTASAALGKYIVFSKAAIAAQEQLAVLGLYGPNAAAAIASFAGAAPQGLNGV</sequence>
<organism evidence="3 4">
    <name type="scientific">Ricinus communis</name>
    <name type="common">Castor bean</name>
    <dbReference type="NCBI Taxonomy" id="3988"/>
    <lineage>
        <taxon>Eukaryota</taxon>
        <taxon>Viridiplantae</taxon>
        <taxon>Streptophyta</taxon>
        <taxon>Embryophyta</taxon>
        <taxon>Tracheophyta</taxon>
        <taxon>Spermatophyta</taxon>
        <taxon>Magnoliopsida</taxon>
        <taxon>eudicotyledons</taxon>
        <taxon>Gunneridae</taxon>
        <taxon>Pentapetalae</taxon>
        <taxon>rosids</taxon>
        <taxon>fabids</taxon>
        <taxon>Malpighiales</taxon>
        <taxon>Euphorbiaceae</taxon>
        <taxon>Acalyphoideae</taxon>
        <taxon>Acalypheae</taxon>
        <taxon>Ricinus</taxon>
    </lineage>
</organism>
<dbReference type="PANTHER" id="PTHR22602">
    <property type="entry name" value="TRANSFERASE CAF17, MITOCHONDRIAL-RELATED"/>
    <property type="match status" value="1"/>
</dbReference>
<proteinExistence type="predicted"/>